<evidence type="ECO:0000313" key="3">
    <source>
        <dbReference type="Proteomes" id="UP000295724"/>
    </source>
</evidence>
<gene>
    <name evidence="2" type="ORF">C8D91_2003</name>
</gene>
<evidence type="ECO:0000256" key="1">
    <source>
        <dbReference type="SAM" id="SignalP"/>
    </source>
</evidence>
<organism evidence="2 3">
    <name type="scientific">Marinicella litoralis</name>
    <dbReference type="NCBI Taxonomy" id="644220"/>
    <lineage>
        <taxon>Bacteria</taxon>
        <taxon>Pseudomonadati</taxon>
        <taxon>Pseudomonadota</taxon>
        <taxon>Gammaproteobacteria</taxon>
        <taxon>Lysobacterales</taxon>
        <taxon>Marinicellaceae</taxon>
        <taxon>Marinicella</taxon>
    </lineage>
</organism>
<evidence type="ECO:0000313" key="2">
    <source>
        <dbReference type="EMBL" id="TDR19447.1"/>
    </source>
</evidence>
<protein>
    <submittedName>
        <fullName evidence="2">Uncharacterized protein</fullName>
    </submittedName>
</protein>
<proteinExistence type="predicted"/>
<keyword evidence="1" id="KW-0732">Signal</keyword>
<dbReference type="Proteomes" id="UP000295724">
    <property type="component" value="Unassembled WGS sequence"/>
</dbReference>
<dbReference type="RefSeq" id="WP_099019912.1">
    <property type="nucleotide sequence ID" value="NZ_NIHB01000004.1"/>
</dbReference>
<keyword evidence="3" id="KW-1185">Reference proteome</keyword>
<sequence length="276" mass="30735">MNKQLIKQGSVMLALLFNVMIVHAQAIPSYVQQINYSVDIGHLNDGGISILPNDLLIDYGDGVAPSGSISPTVIRDIRGAIVDGFHYEVDGTKYFSFDVDTRVNGASVLKSDIIRCNDFNCTTFGYFFDSVAQNLQHININAFTFDVENGDLIFSIDGPATIGSLGVVAADMVRYDGSVFSLEYDSSSSIDGIGVYKNINAISMMSTGEYGISLENDGDYKDEFNYDNHWILSYAPSNRTWRWFYTILSFGEFENPLKLTSLMIRENDLIFRNGFD</sequence>
<name>A0A4R6XNY1_9GAMM</name>
<dbReference type="AlphaFoldDB" id="A0A4R6XNY1"/>
<comment type="caution">
    <text evidence="2">The sequence shown here is derived from an EMBL/GenBank/DDBJ whole genome shotgun (WGS) entry which is preliminary data.</text>
</comment>
<dbReference type="EMBL" id="SNZB01000004">
    <property type="protein sequence ID" value="TDR19447.1"/>
    <property type="molecule type" value="Genomic_DNA"/>
</dbReference>
<feature type="chain" id="PRO_5020664594" evidence="1">
    <location>
        <begin position="25"/>
        <end position="276"/>
    </location>
</feature>
<accession>A0A4R6XNY1</accession>
<feature type="signal peptide" evidence="1">
    <location>
        <begin position="1"/>
        <end position="24"/>
    </location>
</feature>
<reference evidence="2 3" key="1">
    <citation type="submission" date="2019-03" db="EMBL/GenBank/DDBJ databases">
        <title>Genomic Encyclopedia of Type Strains, Phase IV (KMG-IV): sequencing the most valuable type-strain genomes for metagenomic binning, comparative biology and taxonomic classification.</title>
        <authorList>
            <person name="Goeker M."/>
        </authorList>
    </citation>
    <scope>NUCLEOTIDE SEQUENCE [LARGE SCALE GENOMIC DNA]</scope>
    <source>
        <strain evidence="2 3">DSM 25488</strain>
    </source>
</reference>